<feature type="compositionally biased region" description="Polar residues" evidence="5">
    <location>
        <begin position="106"/>
        <end position="133"/>
    </location>
</feature>
<accession>A0A502E3R6</accession>
<gene>
    <name evidence="6" type="ORF">EAH80_24335</name>
</gene>
<comment type="caution">
    <text evidence="6">The sequence shown here is derived from an EMBL/GenBank/DDBJ whole genome shotgun (WGS) entry which is preliminary data.</text>
</comment>
<comment type="function">
    <text evidence="2">Removes the phosphate from trehalose 6-phosphate to produce free trehalose.</text>
</comment>
<dbReference type="Pfam" id="PF02358">
    <property type="entry name" value="Trehalose_PPase"/>
    <property type="match status" value="1"/>
</dbReference>
<evidence type="ECO:0000256" key="1">
    <source>
        <dbReference type="ARBA" id="ARBA00022801"/>
    </source>
</evidence>
<dbReference type="PANTHER" id="PTHR43768:SF3">
    <property type="entry name" value="TREHALOSE 6-PHOSPHATE PHOSPHATASE"/>
    <property type="match status" value="1"/>
</dbReference>
<dbReference type="InterPro" id="IPR036412">
    <property type="entry name" value="HAD-like_sf"/>
</dbReference>
<dbReference type="GO" id="GO:0005992">
    <property type="term" value="P:trehalose biosynthetic process"/>
    <property type="evidence" value="ECO:0007669"/>
    <property type="project" value="InterPro"/>
</dbReference>
<dbReference type="GO" id="GO:0004805">
    <property type="term" value="F:trehalose-phosphatase activity"/>
    <property type="evidence" value="ECO:0007669"/>
    <property type="project" value="InterPro"/>
</dbReference>
<dbReference type="AlphaFoldDB" id="A0A502E3R6"/>
<proteinExistence type="predicted"/>
<dbReference type="InterPro" id="IPR044651">
    <property type="entry name" value="OTSB-like"/>
</dbReference>
<dbReference type="CDD" id="cd01627">
    <property type="entry name" value="HAD_TPP"/>
    <property type="match status" value="1"/>
</dbReference>
<organism evidence="6 7">
    <name type="scientific">Mycolicibacterium hodleri</name>
    <dbReference type="NCBI Taxonomy" id="49897"/>
    <lineage>
        <taxon>Bacteria</taxon>
        <taxon>Bacillati</taxon>
        <taxon>Actinomycetota</taxon>
        <taxon>Actinomycetes</taxon>
        <taxon>Mycobacteriales</taxon>
        <taxon>Mycobacteriaceae</taxon>
        <taxon>Mycolicibacterium</taxon>
    </lineage>
</organism>
<dbReference type="OrthoDB" id="9816160at2"/>
<protein>
    <recommendedName>
        <fullName evidence="3">Trehalose-phosphate phosphatase</fullName>
    </recommendedName>
    <alternativeName>
        <fullName evidence="4">Trehalose-6-phosphate phosphatase</fullName>
    </alternativeName>
</protein>
<evidence type="ECO:0000256" key="3">
    <source>
        <dbReference type="ARBA" id="ARBA00024253"/>
    </source>
</evidence>
<dbReference type="Gene3D" id="3.40.50.1000">
    <property type="entry name" value="HAD superfamily/HAD-like"/>
    <property type="match status" value="2"/>
</dbReference>
<sequence>MIQLIDLPADLVRALDEAAATARLLVASDFDGTLAPIVDNPADARPLPRAAEALVALAQLPSTEVVLVSGRALAVLREYSGMPSSVHLVGSHGAEFDTGGQERSDSGNVSGGQERSDSGNVSGGQERSDSGNVSGFALEIDEELLSTITTELEAIAEGRPGVTVETKPASVALHVRNASAADGSAALDAARVAGEALNVEITAGKAVLEFAVISTDKGEAVDILREQTDATAVTFFGDDVTDEKAFRRMRGGDVGVKVGPGETLAGYRVESPEHVAAVLEYLLQRRR</sequence>
<reference evidence="6 7" key="1">
    <citation type="journal article" date="2019" name="Environ. Microbiol.">
        <title>Species interactions and distinct microbial communities in high Arctic permafrost affected cryosols are associated with the CH4 and CO2 gas fluxes.</title>
        <authorList>
            <person name="Altshuler I."/>
            <person name="Hamel J."/>
            <person name="Turney S."/>
            <person name="Magnuson E."/>
            <person name="Levesque R."/>
            <person name="Greer C."/>
            <person name="Whyte L.G."/>
        </authorList>
    </citation>
    <scope>NUCLEOTIDE SEQUENCE [LARGE SCALE GENOMIC DNA]</scope>
    <source>
        <strain evidence="6 7">S5.20</strain>
    </source>
</reference>
<evidence type="ECO:0000256" key="5">
    <source>
        <dbReference type="SAM" id="MobiDB-lite"/>
    </source>
</evidence>
<feature type="region of interest" description="Disordered" evidence="5">
    <location>
        <begin position="90"/>
        <end position="133"/>
    </location>
</feature>
<keyword evidence="1" id="KW-0378">Hydrolase</keyword>
<dbReference type="SUPFAM" id="SSF56784">
    <property type="entry name" value="HAD-like"/>
    <property type="match status" value="1"/>
</dbReference>
<evidence type="ECO:0000256" key="2">
    <source>
        <dbReference type="ARBA" id="ARBA00024179"/>
    </source>
</evidence>
<keyword evidence="7" id="KW-1185">Reference proteome</keyword>
<evidence type="ECO:0000313" key="7">
    <source>
        <dbReference type="Proteomes" id="UP000320095"/>
    </source>
</evidence>
<dbReference type="PANTHER" id="PTHR43768">
    <property type="entry name" value="TREHALOSE 6-PHOSPHATE PHOSPHATASE"/>
    <property type="match status" value="1"/>
</dbReference>
<evidence type="ECO:0000256" key="4">
    <source>
        <dbReference type="ARBA" id="ARBA00031957"/>
    </source>
</evidence>
<evidence type="ECO:0000313" key="6">
    <source>
        <dbReference type="EMBL" id="TPG31151.1"/>
    </source>
</evidence>
<dbReference type="Proteomes" id="UP000320095">
    <property type="component" value="Unassembled WGS sequence"/>
</dbReference>
<dbReference type="EMBL" id="RCZG01000013">
    <property type="protein sequence ID" value="TPG31151.1"/>
    <property type="molecule type" value="Genomic_DNA"/>
</dbReference>
<dbReference type="InterPro" id="IPR003337">
    <property type="entry name" value="Trehalose_PPase"/>
</dbReference>
<dbReference type="InterPro" id="IPR023214">
    <property type="entry name" value="HAD_sf"/>
</dbReference>
<name>A0A502E3R6_9MYCO</name>